<dbReference type="GO" id="GO:0006094">
    <property type="term" value="P:gluconeogenesis"/>
    <property type="evidence" value="ECO:0007669"/>
    <property type="project" value="UniProtKB-KW"/>
</dbReference>
<accession>A0A835ZB72</accession>
<evidence type="ECO:0000313" key="12">
    <source>
        <dbReference type="EMBL" id="KAG5190410.1"/>
    </source>
</evidence>
<dbReference type="FunFam" id="3.40.50.1100:FF:000040">
    <property type="entry name" value="L-serine dehydratase, putative"/>
    <property type="match status" value="1"/>
</dbReference>
<keyword evidence="13" id="KW-1185">Reference proteome</keyword>
<dbReference type="Proteomes" id="UP000664859">
    <property type="component" value="Unassembled WGS sequence"/>
</dbReference>
<dbReference type="GO" id="GO:0005737">
    <property type="term" value="C:cytoplasm"/>
    <property type="evidence" value="ECO:0007669"/>
    <property type="project" value="UniProtKB-SubCell"/>
</dbReference>
<evidence type="ECO:0000256" key="2">
    <source>
        <dbReference type="ARBA" id="ARBA00004496"/>
    </source>
</evidence>
<dbReference type="GO" id="GO:0006567">
    <property type="term" value="P:L-threonine catabolic process"/>
    <property type="evidence" value="ECO:0007669"/>
    <property type="project" value="TreeGrafter"/>
</dbReference>
<dbReference type="PANTHER" id="PTHR48078:SF2">
    <property type="entry name" value="CATABOLIC L-SERINE_THREONINE DEHYDRATASE"/>
    <property type="match status" value="1"/>
</dbReference>
<dbReference type="GO" id="GO:0009097">
    <property type="term" value="P:isoleucine biosynthetic process"/>
    <property type="evidence" value="ECO:0007669"/>
    <property type="project" value="TreeGrafter"/>
</dbReference>
<dbReference type="Gene3D" id="3.40.50.1100">
    <property type="match status" value="2"/>
</dbReference>
<dbReference type="PANTHER" id="PTHR48078">
    <property type="entry name" value="THREONINE DEHYDRATASE, MITOCHONDRIAL-RELATED"/>
    <property type="match status" value="1"/>
</dbReference>
<sequence>MALHIPTPLIHSLPLSKLAGIPIYLKLELLQPSGSFKDRGMGHLVKTLKARGATHLVSSSGGNAGHSAAHAGRALGMPVKVIVPSTTKKVMLDLIRAQGADVEVYGDNWNAADEKARAMVEADSTAAYISPYDDPLLWEGHSTLVDELVGSGVRPGAIVASVGGGGLLCGIFRGLKRHGWDDVAVIAAETEGAASFAAAFEAGEVRRLSGITSVATSLGALEVTPAALQYAKAQPTRAQVSTITHALPLKKKMLVEPACGAALAVAYIPAKAQSLASFTSVVIVVCGGSGVTVDYLKAWEQQFLSA</sequence>
<keyword evidence="6" id="KW-0312">Gluconeogenesis</keyword>
<dbReference type="GO" id="GO:0030170">
    <property type="term" value="F:pyridoxal phosphate binding"/>
    <property type="evidence" value="ECO:0007669"/>
    <property type="project" value="InterPro"/>
</dbReference>
<reference evidence="12" key="1">
    <citation type="submission" date="2021-02" db="EMBL/GenBank/DDBJ databases">
        <title>First Annotated Genome of the Yellow-green Alga Tribonema minus.</title>
        <authorList>
            <person name="Mahan K.M."/>
        </authorList>
    </citation>
    <scope>NUCLEOTIDE SEQUENCE</scope>
    <source>
        <strain evidence="12">UTEX B ZZ1240</strain>
    </source>
</reference>
<name>A0A835ZB72_9STRA</name>
<dbReference type="Pfam" id="PF00291">
    <property type="entry name" value="PALP"/>
    <property type="match status" value="1"/>
</dbReference>
<comment type="pathway">
    <text evidence="3">Carbohydrate biosynthesis; gluconeogenesis.</text>
</comment>
<dbReference type="SUPFAM" id="SSF53686">
    <property type="entry name" value="Tryptophan synthase beta subunit-like PLP-dependent enzymes"/>
    <property type="match status" value="1"/>
</dbReference>
<comment type="caution">
    <text evidence="12">The sequence shown here is derived from an EMBL/GenBank/DDBJ whole genome shotgun (WGS) entry which is preliminary data.</text>
</comment>
<evidence type="ECO:0000313" key="13">
    <source>
        <dbReference type="Proteomes" id="UP000664859"/>
    </source>
</evidence>
<evidence type="ECO:0000256" key="9">
    <source>
        <dbReference type="ARBA" id="ARBA00023239"/>
    </source>
</evidence>
<evidence type="ECO:0000256" key="1">
    <source>
        <dbReference type="ARBA" id="ARBA00001933"/>
    </source>
</evidence>
<dbReference type="GO" id="GO:0004794">
    <property type="term" value="F:threonine deaminase activity"/>
    <property type="evidence" value="ECO:0007669"/>
    <property type="project" value="TreeGrafter"/>
</dbReference>
<gene>
    <name evidence="12" type="ORF">JKP88DRAFT_256980</name>
</gene>
<dbReference type="EC" id="4.3.1.17" evidence="5"/>
<comment type="cofactor">
    <cofactor evidence="1">
        <name>pyridoxal 5'-phosphate</name>
        <dbReference type="ChEBI" id="CHEBI:597326"/>
    </cofactor>
</comment>
<dbReference type="GO" id="GO:0006565">
    <property type="term" value="P:L-serine catabolic process"/>
    <property type="evidence" value="ECO:0007669"/>
    <property type="project" value="TreeGrafter"/>
</dbReference>
<dbReference type="InterPro" id="IPR036052">
    <property type="entry name" value="TrpB-like_PALP_sf"/>
</dbReference>
<dbReference type="EMBL" id="JAFCMP010000035">
    <property type="protein sequence ID" value="KAG5190410.1"/>
    <property type="molecule type" value="Genomic_DNA"/>
</dbReference>
<comment type="subcellular location">
    <subcellularLocation>
        <location evidence="2">Cytoplasm</location>
    </subcellularLocation>
</comment>
<evidence type="ECO:0000256" key="3">
    <source>
        <dbReference type="ARBA" id="ARBA00004742"/>
    </source>
</evidence>
<evidence type="ECO:0000256" key="8">
    <source>
        <dbReference type="ARBA" id="ARBA00022898"/>
    </source>
</evidence>
<dbReference type="InterPro" id="IPR001926">
    <property type="entry name" value="TrpB-like_PALP"/>
</dbReference>
<evidence type="ECO:0000256" key="4">
    <source>
        <dbReference type="ARBA" id="ARBA00010869"/>
    </source>
</evidence>
<keyword evidence="8" id="KW-0663">Pyridoxal phosphate</keyword>
<dbReference type="AlphaFoldDB" id="A0A835ZB72"/>
<organism evidence="12 13">
    <name type="scientific">Tribonema minus</name>
    <dbReference type="NCBI Taxonomy" id="303371"/>
    <lineage>
        <taxon>Eukaryota</taxon>
        <taxon>Sar</taxon>
        <taxon>Stramenopiles</taxon>
        <taxon>Ochrophyta</taxon>
        <taxon>PX clade</taxon>
        <taxon>Xanthophyceae</taxon>
        <taxon>Tribonematales</taxon>
        <taxon>Tribonemataceae</taxon>
        <taxon>Tribonema</taxon>
    </lineage>
</organism>
<keyword evidence="9" id="KW-0456">Lyase</keyword>
<evidence type="ECO:0000256" key="6">
    <source>
        <dbReference type="ARBA" id="ARBA00022432"/>
    </source>
</evidence>
<dbReference type="InterPro" id="IPR000634">
    <property type="entry name" value="Ser/Thr_deHydtase_PyrdxlP-BS"/>
</dbReference>
<evidence type="ECO:0000256" key="7">
    <source>
        <dbReference type="ARBA" id="ARBA00022490"/>
    </source>
</evidence>
<protein>
    <recommendedName>
        <fullName evidence="5">L-serine ammonia-lyase</fullName>
        <ecNumber evidence="5">4.3.1.17</ecNumber>
    </recommendedName>
</protein>
<comment type="similarity">
    <text evidence="4">Belongs to the serine/threonine dehydratase family.</text>
</comment>
<evidence type="ECO:0000259" key="11">
    <source>
        <dbReference type="Pfam" id="PF00291"/>
    </source>
</evidence>
<dbReference type="InterPro" id="IPR050147">
    <property type="entry name" value="Ser/Thr_Dehydratase"/>
</dbReference>
<proteinExistence type="inferred from homology"/>
<evidence type="ECO:0000256" key="5">
    <source>
        <dbReference type="ARBA" id="ARBA00012093"/>
    </source>
</evidence>
<keyword evidence="7" id="KW-0963">Cytoplasm</keyword>
<dbReference type="PROSITE" id="PS00165">
    <property type="entry name" value="DEHYDRATASE_SER_THR"/>
    <property type="match status" value="1"/>
</dbReference>
<feature type="domain" description="Tryptophan synthase beta chain-like PALP" evidence="11">
    <location>
        <begin position="4"/>
        <end position="287"/>
    </location>
</feature>
<dbReference type="GO" id="GO:0003941">
    <property type="term" value="F:L-serine ammonia-lyase activity"/>
    <property type="evidence" value="ECO:0007669"/>
    <property type="project" value="UniProtKB-EC"/>
</dbReference>
<evidence type="ECO:0000256" key="10">
    <source>
        <dbReference type="ARBA" id="ARBA00049406"/>
    </source>
</evidence>
<dbReference type="OrthoDB" id="7773036at2759"/>
<comment type="catalytic activity">
    <reaction evidence="10">
        <text>L-serine = pyruvate + NH4(+)</text>
        <dbReference type="Rhea" id="RHEA:19169"/>
        <dbReference type="ChEBI" id="CHEBI:15361"/>
        <dbReference type="ChEBI" id="CHEBI:28938"/>
        <dbReference type="ChEBI" id="CHEBI:33384"/>
        <dbReference type="EC" id="4.3.1.17"/>
    </reaction>
</comment>